<organism evidence="2 3">
    <name type="scientific">Crucibulum laeve</name>
    <dbReference type="NCBI Taxonomy" id="68775"/>
    <lineage>
        <taxon>Eukaryota</taxon>
        <taxon>Fungi</taxon>
        <taxon>Dikarya</taxon>
        <taxon>Basidiomycota</taxon>
        <taxon>Agaricomycotina</taxon>
        <taxon>Agaricomycetes</taxon>
        <taxon>Agaricomycetidae</taxon>
        <taxon>Agaricales</taxon>
        <taxon>Agaricineae</taxon>
        <taxon>Nidulariaceae</taxon>
        <taxon>Crucibulum</taxon>
    </lineage>
</organism>
<reference evidence="2 3" key="1">
    <citation type="journal article" date="2019" name="Nat. Ecol. Evol.">
        <title>Megaphylogeny resolves global patterns of mushroom evolution.</title>
        <authorList>
            <person name="Varga T."/>
            <person name="Krizsan K."/>
            <person name="Foldi C."/>
            <person name="Dima B."/>
            <person name="Sanchez-Garcia M."/>
            <person name="Sanchez-Ramirez S."/>
            <person name="Szollosi G.J."/>
            <person name="Szarkandi J.G."/>
            <person name="Papp V."/>
            <person name="Albert L."/>
            <person name="Andreopoulos W."/>
            <person name="Angelini C."/>
            <person name="Antonin V."/>
            <person name="Barry K.W."/>
            <person name="Bougher N.L."/>
            <person name="Buchanan P."/>
            <person name="Buyck B."/>
            <person name="Bense V."/>
            <person name="Catcheside P."/>
            <person name="Chovatia M."/>
            <person name="Cooper J."/>
            <person name="Damon W."/>
            <person name="Desjardin D."/>
            <person name="Finy P."/>
            <person name="Geml J."/>
            <person name="Haridas S."/>
            <person name="Hughes K."/>
            <person name="Justo A."/>
            <person name="Karasinski D."/>
            <person name="Kautmanova I."/>
            <person name="Kiss B."/>
            <person name="Kocsube S."/>
            <person name="Kotiranta H."/>
            <person name="LaButti K.M."/>
            <person name="Lechner B.E."/>
            <person name="Liimatainen K."/>
            <person name="Lipzen A."/>
            <person name="Lukacs Z."/>
            <person name="Mihaltcheva S."/>
            <person name="Morgado L.N."/>
            <person name="Niskanen T."/>
            <person name="Noordeloos M.E."/>
            <person name="Ohm R.A."/>
            <person name="Ortiz-Santana B."/>
            <person name="Ovrebo C."/>
            <person name="Racz N."/>
            <person name="Riley R."/>
            <person name="Savchenko A."/>
            <person name="Shiryaev A."/>
            <person name="Soop K."/>
            <person name="Spirin V."/>
            <person name="Szebenyi C."/>
            <person name="Tomsovsky M."/>
            <person name="Tulloss R.E."/>
            <person name="Uehling J."/>
            <person name="Grigoriev I.V."/>
            <person name="Vagvolgyi C."/>
            <person name="Papp T."/>
            <person name="Martin F.M."/>
            <person name="Miettinen O."/>
            <person name="Hibbett D.S."/>
            <person name="Nagy L.G."/>
        </authorList>
    </citation>
    <scope>NUCLEOTIDE SEQUENCE [LARGE SCALE GENOMIC DNA]</scope>
    <source>
        <strain evidence="2 3">CBS 166.37</strain>
    </source>
</reference>
<evidence type="ECO:0000256" key="1">
    <source>
        <dbReference type="SAM" id="MobiDB-lite"/>
    </source>
</evidence>
<dbReference type="OrthoDB" id="3244905at2759"/>
<gene>
    <name evidence="2" type="ORF">BDQ12DRAFT_132666</name>
</gene>
<proteinExistence type="predicted"/>
<sequence>MVFRLPSHLESFVPPPFEQRPQPGPWRGSLLVSGMRSSDRSSSHTLRVTAVETDGDNRVDLWPAQFQVQIAHDRPILRDVQAWVTQYSLPVCTFMPDRLRDANAHAVNQTNFRSLSRMLFENHTVAIAPWGTNAFPGAGIIIYPAQNSSALLVGALLFNSPFPDFVLGSSPTMAMAPGMIQQPRHPYYPQTMVPSPSHTTPPHYGHAAHSRSPHRSNPNSPIEQPISGHRQDPYRYIMPRNMPYPAGGQGSSSADPGTWPVKAEDDSPYGSFSPTRQNPPYP</sequence>
<feature type="region of interest" description="Disordered" evidence="1">
    <location>
        <begin position="185"/>
        <end position="282"/>
    </location>
</feature>
<evidence type="ECO:0000313" key="2">
    <source>
        <dbReference type="EMBL" id="TFK37975.1"/>
    </source>
</evidence>
<keyword evidence="3" id="KW-1185">Reference proteome</keyword>
<dbReference type="AlphaFoldDB" id="A0A5C3LZ51"/>
<name>A0A5C3LZ51_9AGAR</name>
<evidence type="ECO:0000313" key="3">
    <source>
        <dbReference type="Proteomes" id="UP000308652"/>
    </source>
</evidence>
<accession>A0A5C3LZ51</accession>
<dbReference type="Proteomes" id="UP000308652">
    <property type="component" value="Unassembled WGS sequence"/>
</dbReference>
<protein>
    <submittedName>
        <fullName evidence="2">Uncharacterized protein</fullName>
    </submittedName>
</protein>
<dbReference type="EMBL" id="ML213605">
    <property type="protein sequence ID" value="TFK37975.1"/>
    <property type="molecule type" value="Genomic_DNA"/>
</dbReference>